<evidence type="ECO:0000259" key="2">
    <source>
        <dbReference type="PROSITE" id="PS51208"/>
    </source>
</evidence>
<proteinExistence type="predicted"/>
<keyword evidence="1" id="KW-0732">Signal</keyword>
<dbReference type="Pfam" id="PF03797">
    <property type="entry name" value="Autotransporter"/>
    <property type="match status" value="1"/>
</dbReference>
<keyword evidence="4" id="KW-1185">Reference proteome</keyword>
<feature type="chain" id="PRO_5016875607" evidence="1">
    <location>
        <begin position="25"/>
        <end position="509"/>
    </location>
</feature>
<dbReference type="Proteomes" id="UP000253426">
    <property type="component" value="Unassembled WGS sequence"/>
</dbReference>
<name>A0A366HM75_9BACT</name>
<dbReference type="SUPFAM" id="SSF103515">
    <property type="entry name" value="Autotransporter"/>
    <property type="match status" value="1"/>
</dbReference>
<dbReference type="PROSITE" id="PS51208">
    <property type="entry name" value="AUTOTRANSPORTER"/>
    <property type="match status" value="1"/>
</dbReference>
<evidence type="ECO:0000313" key="3">
    <source>
        <dbReference type="EMBL" id="RBP44248.1"/>
    </source>
</evidence>
<evidence type="ECO:0000256" key="1">
    <source>
        <dbReference type="SAM" id="SignalP"/>
    </source>
</evidence>
<protein>
    <submittedName>
        <fullName evidence="3">Uncharacterized protein YhjY with autotransporter beta-barrel domain</fullName>
    </submittedName>
</protein>
<comment type="caution">
    <text evidence="3">The sequence shown here is derived from an EMBL/GenBank/DDBJ whole genome shotgun (WGS) entry which is preliminary data.</text>
</comment>
<organism evidence="3 4">
    <name type="scientific">Roseimicrobium gellanilyticum</name>
    <dbReference type="NCBI Taxonomy" id="748857"/>
    <lineage>
        <taxon>Bacteria</taxon>
        <taxon>Pseudomonadati</taxon>
        <taxon>Verrucomicrobiota</taxon>
        <taxon>Verrucomicrobiia</taxon>
        <taxon>Verrucomicrobiales</taxon>
        <taxon>Verrucomicrobiaceae</taxon>
        <taxon>Roseimicrobium</taxon>
    </lineage>
</organism>
<dbReference type="InterPro" id="IPR051551">
    <property type="entry name" value="Autotransporter_adhesion"/>
</dbReference>
<feature type="signal peptide" evidence="1">
    <location>
        <begin position="1"/>
        <end position="24"/>
    </location>
</feature>
<feature type="domain" description="Autotransporter" evidence="2">
    <location>
        <begin position="222"/>
        <end position="509"/>
    </location>
</feature>
<evidence type="ECO:0000313" key="4">
    <source>
        <dbReference type="Proteomes" id="UP000253426"/>
    </source>
</evidence>
<dbReference type="InterPro" id="IPR036709">
    <property type="entry name" value="Autotransporte_beta_dom_sf"/>
</dbReference>
<dbReference type="SMART" id="SM00869">
    <property type="entry name" value="Autotransporter"/>
    <property type="match status" value="1"/>
</dbReference>
<sequence length="509" mass="53426">MKTPTIMKAGVLALIFLASGGTIATSHAQGFQGGFNFGGGGGFQGGFQGGGFNFGGGFQGGFQQFGGGGGFQGGGSFNFGGQGGFQGFQQFGGQSGFQGGFNQFGGGAAQPFSGTANASFAAGSVGGQPGFLIVTTGNARVLAIDAAAIASCVVSGLPVALSQRELLLHSVRASTRDVNGRLFRMRAGWDPGSEKMAVSQSPAPMSGKGKVVVQPQSMQMSSDDGAFTLFASGGFASADVDWRGLASGFEAESWSGTLGAERRLAEDLVLGLAGTYLQTDGDFDSRGAVDLDGFAISAYLSWTPGNFYVDTLYSFGSFEEDIHRRTGLGTTATAEPDSENHSVEFNAGYNFRLGALQTGPFIGLDYRNGELDGYAEQSAGRGSLAYEDQKYDSLVTRVGWQASYRIETGFGAITPQIRAAWERENLNANEFVKVSLTSSPYRWLSGGGETPDYEVQARTARPDEDYLNVGGGLLIEVGSNFFIILDYEGHVLRGNEEEHFASIIASLKF</sequence>
<dbReference type="RefSeq" id="WP_113958672.1">
    <property type="nucleotide sequence ID" value="NZ_QNRR01000004.1"/>
</dbReference>
<dbReference type="AlphaFoldDB" id="A0A366HM75"/>
<gene>
    <name evidence="3" type="ORF">DES53_10467</name>
</gene>
<dbReference type="Gene3D" id="2.40.128.130">
    <property type="entry name" value="Autotransporter beta-domain"/>
    <property type="match status" value="1"/>
</dbReference>
<dbReference type="EMBL" id="QNRR01000004">
    <property type="protein sequence ID" value="RBP44248.1"/>
    <property type="molecule type" value="Genomic_DNA"/>
</dbReference>
<dbReference type="PANTHER" id="PTHR35037:SF3">
    <property type="entry name" value="C-TERMINAL REGION OF AIDA-LIKE PROTEIN"/>
    <property type="match status" value="1"/>
</dbReference>
<accession>A0A366HM75</accession>
<reference evidence="3 4" key="1">
    <citation type="submission" date="2018-06" db="EMBL/GenBank/DDBJ databases">
        <title>Genomic Encyclopedia of Type Strains, Phase IV (KMG-IV): sequencing the most valuable type-strain genomes for metagenomic binning, comparative biology and taxonomic classification.</title>
        <authorList>
            <person name="Goeker M."/>
        </authorList>
    </citation>
    <scope>NUCLEOTIDE SEQUENCE [LARGE SCALE GENOMIC DNA]</scope>
    <source>
        <strain evidence="3 4">DSM 25532</strain>
    </source>
</reference>
<dbReference type="PANTHER" id="PTHR35037">
    <property type="entry name" value="C-TERMINAL REGION OF AIDA-LIKE PROTEIN"/>
    <property type="match status" value="1"/>
</dbReference>
<dbReference type="OrthoDB" id="197052at2"/>
<dbReference type="InterPro" id="IPR005546">
    <property type="entry name" value="Autotransporte_beta"/>
</dbReference>